<evidence type="ECO:0000313" key="2">
    <source>
        <dbReference type="EMBL" id="SDT93662.1"/>
    </source>
</evidence>
<feature type="compositionally biased region" description="Polar residues" evidence="1">
    <location>
        <begin position="17"/>
        <end position="26"/>
    </location>
</feature>
<proteinExistence type="predicted"/>
<dbReference type="AlphaFoldDB" id="A0A1H2EET3"/>
<accession>A0A1H2EET3</accession>
<dbReference type="EMBL" id="LT629785">
    <property type="protein sequence ID" value="SDT93662.1"/>
    <property type="molecule type" value="Genomic_DNA"/>
</dbReference>
<keyword evidence="3" id="KW-1185">Reference proteome</keyword>
<gene>
    <name evidence="2" type="ORF">SAMN05216296_0713</name>
</gene>
<protein>
    <submittedName>
        <fullName evidence="2">Uncharacterized protein</fullName>
    </submittedName>
</protein>
<feature type="region of interest" description="Disordered" evidence="1">
    <location>
        <begin position="17"/>
        <end position="71"/>
    </location>
</feature>
<organism evidence="2 3">
    <name type="scientific">Pseudomonas pohangensis</name>
    <dbReference type="NCBI Taxonomy" id="364197"/>
    <lineage>
        <taxon>Bacteria</taxon>
        <taxon>Pseudomonadati</taxon>
        <taxon>Pseudomonadota</taxon>
        <taxon>Gammaproteobacteria</taxon>
        <taxon>Pseudomonadales</taxon>
        <taxon>Pseudomonadaceae</taxon>
        <taxon>Pseudomonas</taxon>
    </lineage>
</organism>
<dbReference type="Proteomes" id="UP000243232">
    <property type="component" value="Chromosome I"/>
</dbReference>
<reference evidence="3" key="1">
    <citation type="submission" date="2016-10" db="EMBL/GenBank/DDBJ databases">
        <authorList>
            <person name="Varghese N."/>
            <person name="Submissions S."/>
        </authorList>
    </citation>
    <scope>NUCLEOTIDE SEQUENCE [LARGE SCALE GENOMIC DNA]</scope>
    <source>
        <strain evidence="3">DSM 17875</strain>
    </source>
</reference>
<sequence length="71" mass="7641">MFLTMLVRLRPYCAQNPAATPQQAGQDGSIGLPCRPPRAGPLQKNCQPPRRQSGNGLSAARKSRPLRTGLS</sequence>
<feature type="compositionally biased region" description="Polar residues" evidence="1">
    <location>
        <begin position="44"/>
        <end position="56"/>
    </location>
</feature>
<evidence type="ECO:0000256" key="1">
    <source>
        <dbReference type="SAM" id="MobiDB-lite"/>
    </source>
</evidence>
<name>A0A1H2EET3_9PSED</name>
<evidence type="ECO:0000313" key="3">
    <source>
        <dbReference type="Proteomes" id="UP000243232"/>
    </source>
</evidence>